<proteinExistence type="predicted"/>
<comment type="caution">
    <text evidence="4">The sequence shown here is derived from an EMBL/GenBank/DDBJ whole genome shotgun (WGS) entry which is preliminary data.</text>
</comment>
<keyword evidence="1" id="KW-0862">Zinc</keyword>
<keyword evidence="1" id="KW-0863">Zinc-finger</keyword>
<dbReference type="PANTHER" id="PTHR35385:SF2">
    <property type="entry name" value="PROTEIN B, PUTATIVE-RELATED"/>
    <property type="match status" value="1"/>
</dbReference>
<name>A0AAV0XXE8_9HEMI</name>
<dbReference type="PANTHER" id="PTHR35385">
    <property type="entry name" value="PROTEIN B, PUTATIVE-RELATED-RELATED"/>
    <property type="match status" value="1"/>
</dbReference>
<evidence type="ECO:0000256" key="2">
    <source>
        <dbReference type="SAM" id="MobiDB-lite"/>
    </source>
</evidence>
<evidence type="ECO:0000313" key="4">
    <source>
        <dbReference type="EMBL" id="CAI6372408.1"/>
    </source>
</evidence>
<dbReference type="GO" id="GO:0008270">
    <property type="term" value="F:zinc ion binding"/>
    <property type="evidence" value="ECO:0007669"/>
    <property type="project" value="UniProtKB-KW"/>
</dbReference>
<evidence type="ECO:0000313" key="5">
    <source>
        <dbReference type="Proteomes" id="UP001160148"/>
    </source>
</evidence>
<protein>
    <recommendedName>
        <fullName evidence="3">SWIM-type domain-containing protein</fullName>
    </recommendedName>
</protein>
<keyword evidence="1" id="KW-0479">Metal-binding</keyword>
<dbReference type="Pfam" id="PF10551">
    <property type="entry name" value="MULE"/>
    <property type="match status" value="1"/>
</dbReference>
<evidence type="ECO:0000259" key="3">
    <source>
        <dbReference type="PROSITE" id="PS50966"/>
    </source>
</evidence>
<feature type="region of interest" description="Disordered" evidence="2">
    <location>
        <begin position="726"/>
        <end position="748"/>
    </location>
</feature>
<keyword evidence="5" id="KW-1185">Reference proteome</keyword>
<dbReference type="PROSITE" id="PS50966">
    <property type="entry name" value="ZF_SWIM"/>
    <property type="match status" value="1"/>
</dbReference>
<sequence>MLVVSECLSSKNVLTLRTYMDDKDDAKSFIRKFGKFDDSYWIQGNRLNKGNSSRFVMHNKWVCSFSSHRKVESSKKNQKCDAFIDILIKIVTKGSKKNDEYLKRDPPLNTVIKINPFHSHNCGSADALKRLFIDPEVKSVFLKYFADGLSPSQAMKQNISRLRTLPNYIVSLANGALNPRPWTIYRLWHKYLEENYGSFKEPFERLEEKIPDYLNQGIHVVMDKTDPWVVLVVTPLNERAQKLKNSSEIIFMDSTSSCDVSMASVTVLLTATKGGAVPIGVLIHKQQTAVAYEKGFKMLMDNFPLCFNGLTYPKIIMTDDSMAEKKAIQEIWPQTTQILCIFHFLQAEWRWLMSSSSNILPVNRQQLMQLFRKAVYAKNHEDFQDVVNEINHLEGNQSFKDRFNENLKRSQEWSMSYRNENLITRNNQTNNYSEATIRILKEIILERTKAYNVVALVEFISIIWDKYFINRLLDFAYNRRNQKDYELQLTKMKSVDPNSILQIDEFLYKVPSSKDSKKFYDVNTIIGWCSCYSGKQGGFCKHQALLKQYYDIEFPNSPVTDSNERHKLALLALGIRDCPPKPFFEDLNELPTPQTSIMEKENLKTTREKTNLQLCYKDFSNNLQDGDIENDPNIRPSIPLNNNQSLNDKFTEKWEDFTNSINRLGELLQQDVSETSIRHLSVFTKKIKNIDTTSQAVDFIINNSSSSKRGRNIRVQPTSVARRRGTYKGNHRIGPGRPPTEKSTAGRNSLLNKNKKKVVKRKHNLVQSITNNQANAKCKQI</sequence>
<dbReference type="AlphaFoldDB" id="A0AAV0XXE8"/>
<accession>A0AAV0XXE8</accession>
<dbReference type="InterPro" id="IPR018289">
    <property type="entry name" value="MULE_transposase_dom"/>
</dbReference>
<dbReference type="EMBL" id="CARXXK010001030">
    <property type="protein sequence ID" value="CAI6372408.1"/>
    <property type="molecule type" value="Genomic_DNA"/>
</dbReference>
<reference evidence="4 5" key="1">
    <citation type="submission" date="2023-01" db="EMBL/GenBank/DDBJ databases">
        <authorList>
            <person name="Whitehead M."/>
        </authorList>
    </citation>
    <scope>NUCLEOTIDE SEQUENCE [LARGE SCALE GENOMIC DNA]</scope>
</reference>
<dbReference type="Proteomes" id="UP001160148">
    <property type="component" value="Unassembled WGS sequence"/>
</dbReference>
<gene>
    <name evidence="4" type="ORF">MEUPH1_LOCUS26286</name>
</gene>
<dbReference type="InterPro" id="IPR007527">
    <property type="entry name" value="Znf_SWIM"/>
</dbReference>
<evidence type="ECO:0000256" key="1">
    <source>
        <dbReference type="PROSITE-ProRule" id="PRU00325"/>
    </source>
</evidence>
<feature type="domain" description="SWIM-type" evidence="3">
    <location>
        <begin position="520"/>
        <end position="551"/>
    </location>
</feature>
<organism evidence="4 5">
    <name type="scientific">Macrosiphum euphorbiae</name>
    <name type="common">potato aphid</name>
    <dbReference type="NCBI Taxonomy" id="13131"/>
    <lineage>
        <taxon>Eukaryota</taxon>
        <taxon>Metazoa</taxon>
        <taxon>Ecdysozoa</taxon>
        <taxon>Arthropoda</taxon>
        <taxon>Hexapoda</taxon>
        <taxon>Insecta</taxon>
        <taxon>Pterygota</taxon>
        <taxon>Neoptera</taxon>
        <taxon>Paraneoptera</taxon>
        <taxon>Hemiptera</taxon>
        <taxon>Sternorrhyncha</taxon>
        <taxon>Aphidomorpha</taxon>
        <taxon>Aphidoidea</taxon>
        <taxon>Aphididae</taxon>
        <taxon>Macrosiphini</taxon>
        <taxon>Macrosiphum</taxon>
    </lineage>
</organism>